<feature type="region of interest" description="Disordered" evidence="2">
    <location>
        <begin position="112"/>
        <end position="160"/>
    </location>
</feature>
<feature type="region of interest" description="Disordered" evidence="2">
    <location>
        <begin position="529"/>
        <end position="552"/>
    </location>
</feature>
<evidence type="ECO:0000313" key="4">
    <source>
        <dbReference type="Proteomes" id="UP000327013"/>
    </source>
</evidence>
<dbReference type="Proteomes" id="UP000327013">
    <property type="component" value="Chromosome 8"/>
</dbReference>
<evidence type="ECO:0000256" key="1">
    <source>
        <dbReference type="SAM" id="Coils"/>
    </source>
</evidence>
<evidence type="ECO:0000256" key="2">
    <source>
        <dbReference type="SAM" id="MobiDB-lite"/>
    </source>
</evidence>
<accession>A0A5N6RRB5</accession>
<feature type="region of interest" description="Disordered" evidence="2">
    <location>
        <begin position="457"/>
        <end position="482"/>
    </location>
</feature>
<feature type="compositionally biased region" description="Polar residues" evidence="2">
    <location>
        <begin position="464"/>
        <end position="478"/>
    </location>
</feature>
<dbReference type="GO" id="GO:0008356">
    <property type="term" value="P:asymmetric cell division"/>
    <property type="evidence" value="ECO:0007669"/>
    <property type="project" value="InterPro"/>
</dbReference>
<gene>
    <name evidence="3" type="ORF">FH972_019341</name>
</gene>
<feature type="coiled-coil region" evidence="1">
    <location>
        <begin position="497"/>
        <end position="524"/>
    </location>
</feature>
<protein>
    <submittedName>
        <fullName evidence="3">Uncharacterized protein</fullName>
    </submittedName>
</protein>
<feature type="compositionally biased region" description="Polar residues" evidence="2">
    <location>
        <begin position="131"/>
        <end position="140"/>
    </location>
</feature>
<sequence length="690" mass="76568">MDLWVVAVAAGAGCLAKYWQNILAFSSGDSNCGKPESPGRPFHRFARRKKLDDEVSADRKWVSDGRLSDMYQLDGASAAEVTSTCGFDVEKSACFEKYEDCNVLSVSSLPPGCSTNDDVEQEAGNRPSGDVSDNSGNSLPGLSPGMGSFRGSSRNRSSLRTRRSYRHFLEPLSSLESCLMTQLYKEHAEVKRNVFSPPPSPSTPAMRQLFVTYGSQILSGANGHSLSAQIGFEEDKVHKEAYLENNENVYGVTPLPKFRSLDFPEKMQKRGKVPSGRLSSSIKVVSGKHVPSQDGSPDGMILFCLGISIGIISSLITNKKEVDKLKELVKQTENLVQDLQEELEMKDSMTVKELANENYESRDTCDNSYDMAPTVFSPELCMDGSTKRDGKILYDQKAEESSEPMSQIEAELEAELERLELNINASSLDRRLSDLVELDPEFVADFAEGELRADVTHGRAVGKPNSNPDAIDTSTPHSGNYAVSPRELSLRLHKVVQSRLEERVQELETALQNSQRKLNLVESGHKNSWKEFSSSEGRYSSTPESSTAKERNPMAQFLVNLSGEALDADRDLTKIDDSEEQDLASRVHESKHQEGFNLSDGRVLMGQNGGSMPNLTMDMELLYSNRRTRTRGGYRSEFQGLDDVGVTEDESSDWDDEIENQLIKQIVEKTKKGSHVVLNAQRMLLSMDEK</sequence>
<feature type="compositionally biased region" description="Polar residues" evidence="2">
    <location>
        <begin position="530"/>
        <end position="546"/>
    </location>
</feature>
<name>A0A5N6RRB5_9ROSI</name>
<dbReference type="AlphaFoldDB" id="A0A5N6RRB5"/>
<dbReference type="EMBL" id="CM017328">
    <property type="protein sequence ID" value="KAE8124457.1"/>
    <property type="molecule type" value="Genomic_DNA"/>
</dbReference>
<evidence type="ECO:0000313" key="3">
    <source>
        <dbReference type="EMBL" id="KAE8124457.1"/>
    </source>
</evidence>
<dbReference type="InterPro" id="IPR040348">
    <property type="entry name" value="POLAR-like"/>
</dbReference>
<proteinExistence type="predicted"/>
<reference evidence="3 4" key="1">
    <citation type="submission" date="2019-06" db="EMBL/GenBank/DDBJ databases">
        <title>A chromosomal-level reference genome of Carpinus fangiana (Coryloideae, Betulaceae).</title>
        <authorList>
            <person name="Yang X."/>
            <person name="Wang Z."/>
            <person name="Zhang L."/>
            <person name="Hao G."/>
            <person name="Liu J."/>
            <person name="Yang Y."/>
        </authorList>
    </citation>
    <scope>NUCLEOTIDE SEQUENCE [LARGE SCALE GENOMIC DNA]</scope>
    <source>
        <strain evidence="3">Cfa_2016G</strain>
        <tissue evidence="3">Leaf</tissue>
    </source>
</reference>
<dbReference type="PANTHER" id="PTHR33476:SF7">
    <property type="entry name" value="EMB|CAB62613.1"/>
    <property type="match status" value="1"/>
</dbReference>
<organism evidence="3 4">
    <name type="scientific">Carpinus fangiana</name>
    <dbReference type="NCBI Taxonomy" id="176857"/>
    <lineage>
        <taxon>Eukaryota</taxon>
        <taxon>Viridiplantae</taxon>
        <taxon>Streptophyta</taxon>
        <taxon>Embryophyta</taxon>
        <taxon>Tracheophyta</taxon>
        <taxon>Spermatophyta</taxon>
        <taxon>Magnoliopsida</taxon>
        <taxon>eudicotyledons</taxon>
        <taxon>Gunneridae</taxon>
        <taxon>Pentapetalae</taxon>
        <taxon>rosids</taxon>
        <taxon>fabids</taxon>
        <taxon>Fagales</taxon>
        <taxon>Betulaceae</taxon>
        <taxon>Carpinus</taxon>
    </lineage>
</organism>
<feature type="coiled-coil region" evidence="1">
    <location>
        <begin position="315"/>
        <end position="349"/>
    </location>
</feature>
<keyword evidence="4" id="KW-1185">Reference proteome</keyword>
<dbReference type="PANTHER" id="PTHR33476">
    <property type="entry name" value="EMB|CAB62613.1"/>
    <property type="match status" value="1"/>
</dbReference>
<keyword evidence="1" id="KW-0175">Coiled coil</keyword>
<dbReference type="OrthoDB" id="1701885at2759"/>